<feature type="non-terminal residue" evidence="1">
    <location>
        <position position="508"/>
    </location>
</feature>
<dbReference type="Gene3D" id="3.50.50.60">
    <property type="entry name" value="FAD/NAD(P)-binding domain"/>
    <property type="match status" value="1"/>
</dbReference>
<sequence>KFKFLSNITRRDFIAGSLIGAGSALLYAKAPWSFSKSSAEQKPIGVFNDPWTGFGGVGDYGVSNGNVASTRDAAHLIRDVNMEELVKTAEETGEEYDMVIIGGGFSGIGAAYEFNKEYGDTKKCLILENHPVFGGEAKQNEFDVDGYRIFAPQGSNDFGLPNEGDDSLIAEIYRRTGLPFKLKFVDKDPSKSTVDTPLDNYYGVFWEEERYDTGYFMGKDTATPWVINPREDRLARMPWSKKFKAELNRAFDDKETYYKGDDIDTWLDSMTYKELLEKEMGFSSKVTEYFDPIVAISMGAVGCDVLSAYSARQLEMPGTEARYYYDSSKDDYDIGVFSYPGGNTGIFRYIIKYLMPEAITGDKKFEAILYNDINFKALDRPENAISMRLNSTAIAVQHEGKADTSEYVNVTYYQNGMVKNIKAKSVVMGIGGWVAQKIIPDLPEPLVKAYDQFYNGPILTVNVAVRNWRFLDKLGISSGRIFEGFGNFFSIRRPMITGKDTQPYDPEK</sequence>
<evidence type="ECO:0000313" key="1">
    <source>
        <dbReference type="EMBL" id="SVB68911.1"/>
    </source>
</evidence>
<proteinExistence type="predicted"/>
<name>A0A382G3Z0_9ZZZZ</name>
<gene>
    <name evidence="1" type="ORF">METZ01_LOCUS221765</name>
</gene>
<dbReference type="InterPro" id="IPR036188">
    <property type="entry name" value="FAD/NAD-bd_sf"/>
</dbReference>
<feature type="non-terminal residue" evidence="1">
    <location>
        <position position="1"/>
    </location>
</feature>
<evidence type="ECO:0008006" key="2">
    <source>
        <dbReference type="Google" id="ProtNLM"/>
    </source>
</evidence>
<dbReference type="SUPFAM" id="SSF51905">
    <property type="entry name" value="FAD/NAD(P)-binding domain"/>
    <property type="match status" value="1"/>
</dbReference>
<reference evidence="1" key="1">
    <citation type="submission" date="2018-05" db="EMBL/GenBank/DDBJ databases">
        <authorList>
            <person name="Lanie J.A."/>
            <person name="Ng W.-L."/>
            <person name="Kazmierczak K.M."/>
            <person name="Andrzejewski T.M."/>
            <person name="Davidsen T.M."/>
            <person name="Wayne K.J."/>
            <person name="Tettelin H."/>
            <person name="Glass J.I."/>
            <person name="Rusch D."/>
            <person name="Podicherti R."/>
            <person name="Tsui H.-C.T."/>
            <person name="Winkler M.E."/>
        </authorList>
    </citation>
    <scope>NUCLEOTIDE SEQUENCE</scope>
</reference>
<organism evidence="1">
    <name type="scientific">marine metagenome</name>
    <dbReference type="NCBI Taxonomy" id="408172"/>
    <lineage>
        <taxon>unclassified sequences</taxon>
        <taxon>metagenomes</taxon>
        <taxon>ecological metagenomes</taxon>
    </lineage>
</organism>
<accession>A0A382G3Z0</accession>
<protein>
    <recommendedName>
        <fullName evidence="2">Amine oxidase domain-containing protein</fullName>
    </recommendedName>
</protein>
<dbReference type="Pfam" id="PF13450">
    <property type="entry name" value="NAD_binding_8"/>
    <property type="match status" value="1"/>
</dbReference>
<dbReference type="AlphaFoldDB" id="A0A382G3Z0"/>
<dbReference type="EMBL" id="UINC01052964">
    <property type="protein sequence ID" value="SVB68911.1"/>
    <property type="molecule type" value="Genomic_DNA"/>
</dbReference>